<gene>
    <name evidence="2" type="ordered locus">Acid_1261</name>
</gene>
<dbReference type="NCBIfam" id="TIGR03466">
    <property type="entry name" value="HpnA"/>
    <property type="match status" value="1"/>
</dbReference>
<name>Q029M1_SOLUE</name>
<reference evidence="2" key="1">
    <citation type="submission" date="2006-10" db="EMBL/GenBank/DDBJ databases">
        <title>Complete sequence of Solibacter usitatus Ellin6076.</title>
        <authorList>
            <consortium name="US DOE Joint Genome Institute"/>
            <person name="Copeland A."/>
            <person name="Lucas S."/>
            <person name="Lapidus A."/>
            <person name="Barry K."/>
            <person name="Detter J.C."/>
            <person name="Glavina del Rio T."/>
            <person name="Hammon N."/>
            <person name="Israni S."/>
            <person name="Dalin E."/>
            <person name="Tice H."/>
            <person name="Pitluck S."/>
            <person name="Thompson L.S."/>
            <person name="Brettin T."/>
            <person name="Bruce D."/>
            <person name="Han C."/>
            <person name="Tapia R."/>
            <person name="Gilna P."/>
            <person name="Schmutz J."/>
            <person name="Larimer F."/>
            <person name="Land M."/>
            <person name="Hauser L."/>
            <person name="Kyrpides N."/>
            <person name="Mikhailova N."/>
            <person name="Janssen P.H."/>
            <person name="Kuske C.R."/>
            <person name="Richardson P."/>
        </authorList>
    </citation>
    <scope>NUCLEOTIDE SEQUENCE</scope>
    <source>
        <strain evidence="2">Ellin6076</strain>
    </source>
</reference>
<dbReference type="SUPFAM" id="SSF51735">
    <property type="entry name" value="NAD(P)-binding Rossmann-fold domains"/>
    <property type="match status" value="1"/>
</dbReference>
<dbReference type="FunCoup" id="Q029M1">
    <property type="interactions" value="362"/>
</dbReference>
<dbReference type="Gene3D" id="3.40.50.720">
    <property type="entry name" value="NAD(P)-binding Rossmann-like Domain"/>
    <property type="match status" value="1"/>
</dbReference>
<dbReference type="GO" id="GO:0004029">
    <property type="term" value="F:aldehyde dehydrogenase (NAD+) activity"/>
    <property type="evidence" value="ECO:0007669"/>
    <property type="project" value="TreeGrafter"/>
</dbReference>
<dbReference type="OrthoDB" id="9807212at2"/>
<dbReference type="STRING" id="234267.Acid_1261"/>
<evidence type="ECO:0000259" key="1">
    <source>
        <dbReference type="Pfam" id="PF01370"/>
    </source>
</evidence>
<sequence>MKPALVTGASGFLGWHVARVLVERGLHVRALVRPGSKVVGIDVECVTGDLRDPASLALAVKGCGLVFHVAADYRLWAKDPTELYRSNVDGTRNLLEAARQAGVERTVYTSTVGCIGMPRDGIGDEAQPVKLAHMAGDYKRSKFLAEKVALEFARAGQPVVIVNPTAPLGDHDVKPTPTGKIVLDFLKGDMPAFIDTGLNVVDVRDTAEGHWQACERGRSGERYILGSENLTLAQILQKLAAITGRKAPTLQLPYALAYCAGACSTAWAAVTGRPPRVPLEAVRMAKKKMWVSHDKAARELGFQPGPAEKALRHAVDWFRQTAA</sequence>
<evidence type="ECO:0000313" key="2">
    <source>
        <dbReference type="EMBL" id="ABJ82255.1"/>
    </source>
</evidence>
<organism evidence="2">
    <name type="scientific">Solibacter usitatus (strain Ellin6076)</name>
    <dbReference type="NCBI Taxonomy" id="234267"/>
    <lineage>
        <taxon>Bacteria</taxon>
        <taxon>Pseudomonadati</taxon>
        <taxon>Acidobacteriota</taxon>
        <taxon>Terriglobia</taxon>
        <taxon>Bryobacterales</taxon>
        <taxon>Solibacteraceae</taxon>
        <taxon>Candidatus Solibacter</taxon>
    </lineage>
</organism>
<dbReference type="GO" id="GO:0005737">
    <property type="term" value="C:cytoplasm"/>
    <property type="evidence" value="ECO:0007669"/>
    <property type="project" value="TreeGrafter"/>
</dbReference>
<dbReference type="InterPro" id="IPR036291">
    <property type="entry name" value="NAD(P)-bd_dom_sf"/>
</dbReference>
<dbReference type="HOGENOM" id="CLU_007383_6_0_0"/>
<dbReference type="AlphaFoldDB" id="Q029M1"/>
<dbReference type="EMBL" id="CP000473">
    <property type="protein sequence ID" value="ABJ82255.1"/>
    <property type="molecule type" value="Genomic_DNA"/>
</dbReference>
<dbReference type="CDD" id="cd05228">
    <property type="entry name" value="AR_FR_like_1_SDR_e"/>
    <property type="match status" value="1"/>
</dbReference>
<dbReference type="Pfam" id="PF01370">
    <property type="entry name" value="Epimerase"/>
    <property type="match status" value="1"/>
</dbReference>
<dbReference type="InterPro" id="IPR051783">
    <property type="entry name" value="NAD(P)-dependent_oxidoreduct"/>
</dbReference>
<dbReference type="eggNOG" id="COG0451">
    <property type="taxonomic scope" value="Bacteria"/>
</dbReference>
<dbReference type="PANTHER" id="PTHR48079:SF6">
    <property type="entry name" value="NAD(P)-BINDING DOMAIN-CONTAINING PROTEIN-RELATED"/>
    <property type="match status" value="1"/>
</dbReference>
<dbReference type="KEGG" id="sus:Acid_1261"/>
<dbReference type="PANTHER" id="PTHR48079">
    <property type="entry name" value="PROTEIN YEEZ"/>
    <property type="match status" value="1"/>
</dbReference>
<dbReference type="InterPro" id="IPR017829">
    <property type="entry name" value="Hopanoid-assoc_sugar_epimerase"/>
</dbReference>
<feature type="domain" description="NAD-dependent epimerase/dehydratase" evidence="1">
    <location>
        <begin position="4"/>
        <end position="226"/>
    </location>
</feature>
<protein>
    <submittedName>
        <fullName evidence="2">NAD-dependent epimerase/dehydratase</fullName>
    </submittedName>
</protein>
<accession>Q029M1</accession>
<dbReference type="InterPro" id="IPR001509">
    <property type="entry name" value="Epimerase_deHydtase"/>
</dbReference>
<proteinExistence type="predicted"/>
<dbReference type="InParanoid" id="Q029M1"/>